<comment type="caution">
    <text evidence="1">The sequence shown here is derived from an EMBL/GenBank/DDBJ whole genome shotgun (WGS) entry which is preliminary data.</text>
</comment>
<evidence type="ECO:0000313" key="1">
    <source>
        <dbReference type="EMBL" id="KAF2198142.1"/>
    </source>
</evidence>
<protein>
    <submittedName>
        <fullName evidence="1">Uncharacterized protein</fullName>
    </submittedName>
</protein>
<accession>A0A9P4MPP3</accession>
<dbReference type="EMBL" id="ML994168">
    <property type="protein sequence ID" value="KAF2198142.1"/>
    <property type="molecule type" value="Genomic_DNA"/>
</dbReference>
<gene>
    <name evidence="1" type="ORF">GQ43DRAFT_175165</name>
</gene>
<organism evidence="1 2">
    <name type="scientific">Delitschia confertaspora ATCC 74209</name>
    <dbReference type="NCBI Taxonomy" id="1513339"/>
    <lineage>
        <taxon>Eukaryota</taxon>
        <taxon>Fungi</taxon>
        <taxon>Dikarya</taxon>
        <taxon>Ascomycota</taxon>
        <taxon>Pezizomycotina</taxon>
        <taxon>Dothideomycetes</taxon>
        <taxon>Pleosporomycetidae</taxon>
        <taxon>Pleosporales</taxon>
        <taxon>Delitschiaceae</taxon>
        <taxon>Delitschia</taxon>
    </lineage>
</organism>
<sequence length="165" mass="18397">MYIHFSSSSCAIPLLLQLYSGTVRIILSAAPNMILRFSRLANNDEERACSTARAHHRTGTSTTNNSPCQSLIRHRMRVASRIGPSIIGEPGPSQTGQKQIYSVPWYTHDAMRIMQIYSRTSTKLLDVPKNISLLYLRPSRNLNQLTLFSRKTISLLVITGGILPG</sequence>
<reference evidence="1" key="1">
    <citation type="journal article" date="2020" name="Stud. Mycol.">
        <title>101 Dothideomycetes genomes: a test case for predicting lifestyles and emergence of pathogens.</title>
        <authorList>
            <person name="Haridas S."/>
            <person name="Albert R."/>
            <person name="Binder M."/>
            <person name="Bloem J."/>
            <person name="Labutti K."/>
            <person name="Salamov A."/>
            <person name="Andreopoulos B."/>
            <person name="Baker S."/>
            <person name="Barry K."/>
            <person name="Bills G."/>
            <person name="Bluhm B."/>
            <person name="Cannon C."/>
            <person name="Castanera R."/>
            <person name="Culley D."/>
            <person name="Daum C."/>
            <person name="Ezra D."/>
            <person name="Gonzalez J."/>
            <person name="Henrissat B."/>
            <person name="Kuo A."/>
            <person name="Liang C."/>
            <person name="Lipzen A."/>
            <person name="Lutzoni F."/>
            <person name="Magnuson J."/>
            <person name="Mondo S."/>
            <person name="Nolan M."/>
            <person name="Ohm R."/>
            <person name="Pangilinan J."/>
            <person name="Park H.-J."/>
            <person name="Ramirez L."/>
            <person name="Alfaro M."/>
            <person name="Sun H."/>
            <person name="Tritt A."/>
            <person name="Yoshinaga Y."/>
            <person name="Zwiers L.-H."/>
            <person name="Turgeon B."/>
            <person name="Goodwin S."/>
            <person name="Spatafora J."/>
            <person name="Crous P."/>
            <person name="Grigoriev I."/>
        </authorList>
    </citation>
    <scope>NUCLEOTIDE SEQUENCE</scope>
    <source>
        <strain evidence="1">ATCC 74209</strain>
    </source>
</reference>
<evidence type="ECO:0000313" key="2">
    <source>
        <dbReference type="Proteomes" id="UP000799536"/>
    </source>
</evidence>
<dbReference type="AlphaFoldDB" id="A0A9P4MPP3"/>
<name>A0A9P4MPP3_9PLEO</name>
<keyword evidence="2" id="KW-1185">Reference proteome</keyword>
<dbReference type="Proteomes" id="UP000799536">
    <property type="component" value="Unassembled WGS sequence"/>
</dbReference>
<proteinExistence type="predicted"/>